<sequence>MSINEIKITNLNTNVTRILTYAQNGKSKENIINQVRNGYFISTYISRAYGFVNQLFIFPAYLNHKVPYLSQL</sequence>
<reference evidence="1 2" key="1">
    <citation type="submission" date="2024-06" db="EMBL/GenBank/DDBJ databases">
        <title>Genomic Encyclopedia of Type Strains, Phase IV (KMG-IV): sequencing the most valuable type-strain genomes for metagenomic binning, comparative biology and taxonomic classification.</title>
        <authorList>
            <person name="Goeker M."/>
        </authorList>
    </citation>
    <scope>NUCLEOTIDE SEQUENCE [LARGE SCALE GENOMIC DNA]</scope>
    <source>
        <strain evidence="1 2">DSM 29492</strain>
    </source>
</reference>
<evidence type="ECO:0000313" key="1">
    <source>
        <dbReference type="EMBL" id="MET3751918.1"/>
    </source>
</evidence>
<dbReference type="EMBL" id="JBEPMJ010000031">
    <property type="protein sequence ID" value="MET3751918.1"/>
    <property type="molecule type" value="Genomic_DNA"/>
</dbReference>
<gene>
    <name evidence="1" type="ORF">ABID24_003180</name>
</gene>
<dbReference type="Proteomes" id="UP001549106">
    <property type="component" value="Unassembled WGS sequence"/>
</dbReference>
<accession>A0ABV2M917</accession>
<evidence type="ECO:0000313" key="2">
    <source>
        <dbReference type="Proteomes" id="UP001549106"/>
    </source>
</evidence>
<comment type="caution">
    <text evidence="1">The sequence shown here is derived from an EMBL/GenBank/DDBJ whole genome shotgun (WGS) entry which is preliminary data.</text>
</comment>
<keyword evidence="2" id="KW-1185">Reference proteome</keyword>
<name>A0ABV2M917_9FIRM</name>
<protein>
    <submittedName>
        <fullName evidence="1">Uncharacterized protein</fullName>
    </submittedName>
</protein>
<organism evidence="1 2">
    <name type="scientific">Blautia caecimuris</name>
    <dbReference type="NCBI Taxonomy" id="1796615"/>
    <lineage>
        <taxon>Bacteria</taxon>
        <taxon>Bacillati</taxon>
        <taxon>Bacillota</taxon>
        <taxon>Clostridia</taxon>
        <taxon>Lachnospirales</taxon>
        <taxon>Lachnospiraceae</taxon>
        <taxon>Blautia</taxon>
    </lineage>
</organism>
<proteinExistence type="predicted"/>